<evidence type="ECO:0000256" key="1">
    <source>
        <dbReference type="ARBA" id="ARBA00022801"/>
    </source>
</evidence>
<feature type="active site" description="Proton donor" evidence="2">
    <location>
        <position position="42"/>
    </location>
</feature>
<comment type="function">
    <text evidence="2">Hydrolyzes RNA 2',3'-cyclic phosphodiester to an RNA 2'-phosphomonoester.</text>
</comment>
<reference evidence="3 4" key="1">
    <citation type="submission" date="2018-06" db="EMBL/GenBank/DDBJ databases">
        <title>Genomic Encyclopedia of Type Strains, Phase IV (KMG-IV): sequencing the most valuable type-strain genomes for metagenomic binning, comparative biology and taxonomic classification.</title>
        <authorList>
            <person name="Goeker M."/>
        </authorList>
    </citation>
    <scope>NUCLEOTIDE SEQUENCE [LARGE SCALE GENOMIC DNA]</scope>
    <source>
        <strain evidence="3 4">DSM 5</strain>
    </source>
</reference>
<feature type="short sequence motif" description="HXTX 1" evidence="2">
    <location>
        <begin position="42"/>
        <end position="45"/>
    </location>
</feature>
<dbReference type="GO" id="GO:0004113">
    <property type="term" value="F:2',3'-cyclic-nucleotide 3'-phosphodiesterase activity"/>
    <property type="evidence" value="ECO:0007669"/>
    <property type="project" value="InterPro"/>
</dbReference>
<accession>A0A2W7MSV6</accession>
<dbReference type="AlphaFoldDB" id="A0A2W7MSV6"/>
<keyword evidence="4" id="KW-1185">Reference proteome</keyword>
<evidence type="ECO:0000256" key="2">
    <source>
        <dbReference type="HAMAP-Rule" id="MF_01940"/>
    </source>
</evidence>
<proteinExistence type="inferred from homology"/>
<comment type="similarity">
    <text evidence="2">Belongs to the 2H phosphoesterase superfamily. ThpR family.</text>
</comment>
<dbReference type="Proteomes" id="UP000248646">
    <property type="component" value="Unassembled WGS sequence"/>
</dbReference>
<comment type="caution">
    <text evidence="3">The sequence shown here is derived from an EMBL/GenBank/DDBJ whole genome shotgun (WGS) entry which is preliminary data.</text>
</comment>
<dbReference type="PANTHER" id="PTHR35561">
    <property type="entry name" value="RNA 2',3'-CYCLIC PHOSPHODIESTERASE"/>
    <property type="match status" value="1"/>
</dbReference>
<dbReference type="RefSeq" id="WP_111437613.1">
    <property type="nucleotide sequence ID" value="NZ_QKZI01000001.1"/>
</dbReference>
<dbReference type="InterPro" id="IPR009097">
    <property type="entry name" value="Cyclic_Pdiesterase"/>
</dbReference>
<name>A0A2W7MSV6_9BACI</name>
<dbReference type="EMBL" id="QKZI01000001">
    <property type="protein sequence ID" value="PZX06911.1"/>
    <property type="molecule type" value="Genomic_DNA"/>
</dbReference>
<organism evidence="3 4">
    <name type="scientific">Psychrobacillus insolitus</name>
    <dbReference type="NCBI Taxonomy" id="1461"/>
    <lineage>
        <taxon>Bacteria</taxon>
        <taxon>Bacillati</taxon>
        <taxon>Bacillota</taxon>
        <taxon>Bacilli</taxon>
        <taxon>Bacillales</taxon>
        <taxon>Bacillaceae</taxon>
        <taxon>Psychrobacillus</taxon>
    </lineage>
</organism>
<sequence>MNTHYFIGIKVPKPISREIIDARGKTNLHQTHKTLPVVDDLHITLFYLGHVEKNLIDQMSRSFEKSDWDSFDLSTNELSHFGNDLTPRVVYVSLEESEKIKQLQKKIVEVISNYLDVNQSKEFNAHITIAKKWASNCPMSTEKFSLPKQSFEVNHFSVFQINPNRTPRYEEISSISTRKVN</sequence>
<dbReference type="Pfam" id="PF13563">
    <property type="entry name" value="2_5_RNA_ligase2"/>
    <property type="match status" value="1"/>
</dbReference>
<feature type="short sequence motif" description="HXTX 2" evidence="2">
    <location>
        <begin position="126"/>
        <end position="129"/>
    </location>
</feature>
<dbReference type="GO" id="GO:0008664">
    <property type="term" value="F:RNA 2',3'-cyclic 3'-phosphodiesterase activity"/>
    <property type="evidence" value="ECO:0007669"/>
    <property type="project" value="UniProtKB-EC"/>
</dbReference>
<keyword evidence="3" id="KW-0436">Ligase</keyword>
<dbReference type="OrthoDB" id="9789350at2"/>
<dbReference type="SUPFAM" id="SSF55144">
    <property type="entry name" value="LigT-like"/>
    <property type="match status" value="1"/>
</dbReference>
<dbReference type="GO" id="GO:0016874">
    <property type="term" value="F:ligase activity"/>
    <property type="evidence" value="ECO:0007669"/>
    <property type="project" value="UniProtKB-KW"/>
</dbReference>
<dbReference type="EC" id="3.1.4.58" evidence="2"/>
<dbReference type="HAMAP" id="MF_01940">
    <property type="entry name" value="RNA_CPDase"/>
    <property type="match status" value="1"/>
</dbReference>
<comment type="catalytic activity">
    <reaction evidence="2">
        <text>a 3'-end 2',3'-cyclophospho-ribonucleotide-RNA + H2O = a 3'-end 2'-phospho-ribonucleotide-RNA + H(+)</text>
        <dbReference type="Rhea" id="RHEA:11828"/>
        <dbReference type="Rhea" id="RHEA-COMP:10464"/>
        <dbReference type="Rhea" id="RHEA-COMP:17353"/>
        <dbReference type="ChEBI" id="CHEBI:15377"/>
        <dbReference type="ChEBI" id="CHEBI:15378"/>
        <dbReference type="ChEBI" id="CHEBI:83064"/>
        <dbReference type="ChEBI" id="CHEBI:173113"/>
        <dbReference type="EC" id="3.1.4.58"/>
    </reaction>
</comment>
<feature type="active site" description="Proton acceptor" evidence="2">
    <location>
        <position position="126"/>
    </location>
</feature>
<protein>
    <recommendedName>
        <fullName evidence="2">RNA 2',3'-cyclic phosphodiesterase</fullName>
        <shortName evidence="2">RNA 2',3'-CPDase</shortName>
        <ecNumber evidence="2">3.1.4.58</ecNumber>
    </recommendedName>
</protein>
<dbReference type="PANTHER" id="PTHR35561:SF1">
    <property type="entry name" value="RNA 2',3'-CYCLIC PHOSPHODIESTERASE"/>
    <property type="match status" value="1"/>
</dbReference>
<evidence type="ECO:0000313" key="3">
    <source>
        <dbReference type="EMBL" id="PZX06911.1"/>
    </source>
</evidence>
<evidence type="ECO:0000313" key="4">
    <source>
        <dbReference type="Proteomes" id="UP000248646"/>
    </source>
</evidence>
<dbReference type="NCBIfam" id="TIGR02258">
    <property type="entry name" value="2_5_ligase"/>
    <property type="match status" value="1"/>
</dbReference>
<dbReference type="Gene3D" id="3.90.1140.10">
    <property type="entry name" value="Cyclic phosphodiesterase"/>
    <property type="match status" value="1"/>
</dbReference>
<gene>
    <name evidence="3" type="ORF">C7437_10111</name>
</gene>
<dbReference type="InterPro" id="IPR004175">
    <property type="entry name" value="RNA_CPDase"/>
</dbReference>
<keyword evidence="1 2" id="KW-0378">Hydrolase</keyword>